<dbReference type="EMBL" id="FUWZ01000006">
    <property type="protein sequence ID" value="SKA42851.1"/>
    <property type="molecule type" value="Genomic_DNA"/>
</dbReference>
<accession>A0A1T4TR78</accession>
<dbReference type="RefSeq" id="WP_078672408.1">
    <property type="nucleotide sequence ID" value="NZ_FUWZ01000006.1"/>
</dbReference>
<dbReference type="Proteomes" id="UP000190367">
    <property type="component" value="Unassembled WGS sequence"/>
</dbReference>
<dbReference type="STRING" id="634771.SAMN04488128_10634"/>
<evidence type="ECO:0000313" key="1">
    <source>
        <dbReference type="EMBL" id="SKA42851.1"/>
    </source>
</evidence>
<name>A0A1T4TR78_9BACT</name>
<proteinExistence type="predicted"/>
<keyword evidence="2" id="KW-1185">Reference proteome</keyword>
<dbReference type="OrthoDB" id="675283at2"/>
<sequence>MEKHSITVMIKGKPYGLTISINRVAYETIYEVIPDVREHVLDDFQPHSQTFMIDHTDTPEVNLRIVESEQIARIIWTEILNKMEDL</sequence>
<dbReference type="AlphaFoldDB" id="A0A1T4TR78"/>
<protein>
    <submittedName>
        <fullName evidence="1">Uncharacterized protein</fullName>
    </submittedName>
</protein>
<gene>
    <name evidence="1" type="ORF">SAMN04488128_10634</name>
</gene>
<organism evidence="1 2">
    <name type="scientific">Chitinophaga eiseniae</name>
    <dbReference type="NCBI Taxonomy" id="634771"/>
    <lineage>
        <taxon>Bacteria</taxon>
        <taxon>Pseudomonadati</taxon>
        <taxon>Bacteroidota</taxon>
        <taxon>Chitinophagia</taxon>
        <taxon>Chitinophagales</taxon>
        <taxon>Chitinophagaceae</taxon>
        <taxon>Chitinophaga</taxon>
    </lineage>
</organism>
<reference evidence="2" key="1">
    <citation type="submission" date="2017-02" db="EMBL/GenBank/DDBJ databases">
        <authorList>
            <person name="Varghese N."/>
            <person name="Submissions S."/>
        </authorList>
    </citation>
    <scope>NUCLEOTIDE SEQUENCE [LARGE SCALE GENOMIC DNA]</scope>
    <source>
        <strain evidence="2">DSM 22224</strain>
    </source>
</reference>
<evidence type="ECO:0000313" key="2">
    <source>
        <dbReference type="Proteomes" id="UP000190367"/>
    </source>
</evidence>